<dbReference type="Pfam" id="PF00535">
    <property type="entry name" value="Glycos_transf_2"/>
    <property type="match status" value="1"/>
</dbReference>
<dbReference type="EMBL" id="MN739669">
    <property type="protein sequence ID" value="QHT19753.1"/>
    <property type="molecule type" value="Genomic_DNA"/>
</dbReference>
<evidence type="ECO:0000259" key="5">
    <source>
        <dbReference type="Pfam" id="PF00852"/>
    </source>
</evidence>
<keyword evidence="2" id="KW-0328">Glycosyltransferase</keyword>
<dbReference type="Gene3D" id="3.40.50.11660">
    <property type="entry name" value="Glycosyl transferase family 10, C-terminal domain"/>
    <property type="match status" value="1"/>
</dbReference>
<keyword evidence="3" id="KW-0808">Transferase</keyword>
<dbReference type="InterPro" id="IPR029044">
    <property type="entry name" value="Nucleotide-diphossugar_trans"/>
</dbReference>
<sequence length="582" mass="68733">MKFSIITPTTGHSLFQNLLLSVSNQIINEDIQIEHIIVIDGPEFKERTESILNCVPVNEKQERFVIQMPYNTGNGGFLGHKIYSAITQLVNGDYVIYLDNDNFLELDHVLNYYNAIKSNNYDWVYCLRKICDLQGNYICNDDCESLGYLSNAFYHRGVFFIDTNCTCVKREIAFEYCHIWNSVGTNNEDNADRVYSRTLMSLYPNYDCTFAYSVNYCVDNREESVKKDLFLFGNQVIAQKYSGIPWTKKQLFLSHFDFENTEKVIERIYKREKESIAFHQWNLNILDQMQDYFCISAYNPFIPANKKILFHVCHFNLLPETLLERTDVEKILYTIEGPNIRHQDQWNIELLFSKFSRVITYWKPFLDFATYIPDYKITFFPFIHRYDLTNPCDLECIKINNNKDKKVCIILEKRDFSDRYIINKIQLKAQDYLRWEYCRELGKQIDCYGSTWEPFKDIINYIPTQSRFLDQERTIDFMSNYTFVLIVENCNADGYVSEKVYDALSAGCIPLYYGNNNLDVNIPKDCYIDLKNIGPKDLPKKLDLITDSMIDNFRKNMYSKRMEILGNVSVNKYNELLKIFLS</sequence>
<reference evidence="6" key="1">
    <citation type="journal article" date="2020" name="Nature">
        <title>Giant virus diversity and host interactions through global metagenomics.</title>
        <authorList>
            <person name="Schulz F."/>
            <person name="Roux S."/>
            <person name="Paez-Espino D."/>
            <person name="Jungbluth S."/>
            <person name="Walsh D.A."/>
            <person name="Denef V.J."/>
            <person name="McMahon K.D."/>
            <person name="Konstantinidis K.T."/>
            <person name="Eloe-Fadrosh E.A."/>
            <person name="Kyrpides N.C."/>
            <person name="Woyke T."/>
        </authorList>
    </citation>
    <scope>NUCLEOTIDE SEQUENCE</scope>
    <source>
        <strain evidence="6">GVMAG-M-3300023174-5</strain>
    </source>
</reference>
<dbReference type="InterPro" id="IPR055270">
    <property type="entry name" value="Glyco_tran_10_C"/>
</dbReference>
<comment type="similarity">
    <text evidence="1">Belongs to the glycosyltransferase 10 family.</text>
</comment>
<dbReference type="PANTHER" id="PTHR11929">
    <property type="entry name" value="ALPHA- 1,3 -FUCOSYLTRANSFERASE"/>
    <property type="match status" value="1"/>
</dbReference>
<accession>A0A6C0DU43</accession>
<name>A0A6C0DU43_9ZZZZ</name>
<dbReference type="SUPFAM" id="SSF53448">
    <property type="entry name" value="Nucleotide-diphospho-sugar transferases"/>
    <property type="match status" value="1"/>
</dbReference>
<dbReference type="Pfam" id="PF00852">
    <property type="entry name" value="Glyco_transf_10"/>
    <property type="match status" value="1"/>
</dbReference>
<dbReference type="InterPro" id="IPR038577">
    <property type="entry name" value="GT10-like_C_sf"/>
</dbReference>
<evidence type="ECO:0000259" key="4">
    <source>
        <dbReference type="Pfam" id="PF00535"/>
    </source>
</evidence>
<dbReference type="InterPro" id="IPR001503">
    <property type="entry name" value="Glyco_trans_10"/>
</dbReference>
<evidence type="ECO:0000256" key="2">
    <source>
        <dbReference type="ARBA" id="ARBA00022676"/>
    </source>
</evidence>
<protein>
    <submittedName>
        <fullName evidence="6">Uncharacterized protein</fullName>
    </submittedName>
</protein>
<dbReference type="AlphaFoldDB" id="A0A6C0DU43"/>
<evidence type="ECO:0000313" key="6">
    <source>
        <dbReference type="EMBL" id="QHT19753.1"/>
    </source>
</evidence>
<feature type="domain" description="Fucosyltransferase C-terminal" evidence="5">
    <location>
        <begin position="432"/>
        <end position="546"/>
    </location>
</feature>
<feature type="domain" description="Glycosyltransferase 2-like" evidence="4">
    <location>
        <begin position="4"/>
        <end position="136"/>
    </location>
</feature>
<dbReference type="GO" id="GO:0046920">
    <property type="term" value="F:alpha-(1-&gt;3)-fucosyltransferase activity"/>
    <property type="evidence" value="ECO:0007669"/>
    <property type="project" value="TreeGrafter"/>
</dbReference>
<dbReference type="Gene3D" id="3.90.550.10">
    <property type="entry name" value="Spore Coat Polysaccharide Biosynthesis Protein SpsA, Chain A"/>
    <property type="match status" value="1"/>
</dbReference>
<dbReference type="SUPFAM" id="SSF53756">
    <property type="entry name" value="UDP-Glycosyltransferase/glycogen phosphorylase"/>
    <property type="match status" value="1"/>
</dbReference>
<evidence type="ECO:0000256" key="1">
    <source>
        <dbReference type="ARBA" id="ARBA00008919"/>
    </source>
</evidence>
<organism evidence="6">
    <name type="scientific">viral metagenome</name>
    <dbReference type="NCBI Taxonomy" id="1070528"/>
    <lineage>
        <taxon>unclassified sequences</taxon>
        <taxon>metagenomes</taxon>
        <taxon>organismal metagenomes</taxon>
    </lineage>
</organism>
<dbReference type="InterPro" id="IPR001173">
    <property type="entry name" value="Glyco_trans_2-like"/>
</dbReference>
<evidence type="ECO:0000256" key="3">
    <source>
        <dbReference type="ARBA" id="ARBA00022679"/>
    </source>
</evidence>
<dbReference type="GO" id="GO:0016020">
    <property type="term" value="C:membrane"/>
    <property type="evidence" value="ECO:0007669"/>
    <property type="project" value="InterPro"/>
</dbReference>
<proteinExistence type="inferred from homology"/>
<dbReference type="PANTHER" id="PTHR11929:SF194">
    <property type="entry name" value="ALPHA-(1,3)-FUCOSYLTRANSFERASE 10"/>
    <property type="match status" value="1"/>
</dbReference>